<dbReference type="Gramene" id="Jr_Scaffold_18636_00010_p1">
    <property type="protein sequence ID" value="cds.Jr_Scaffold_18636_00010_p1"/>
    <property type="gene ID" value="Jr_Scaffold_18636_00010"/>
</dbReference>
<dbReference type="CDD" id="cd22157">
    <property type="entry name" value="F-box_AtFBW1-like"/>
    <property type="match status" value="1"/>
</dbReference>
<keyword evidence="3" id="KW-1185">Reference proteome</keyword>
<protein>
    <submittedName>
        <fullName evidence="4">F-box protein At5g07610-like</fullName>
    </submittedName>
</protein>
<dbReference type="AlphaFoldDB" id="A0A2I4H9L7"/>
<dbReference type="SUPFAM" id="SSF81383">
    <property type="entry name" value="F-box domain"/>
    <property type="match status" value="1"/>
</dbReference>
<dbReference type="Pfam" id="PF03478">
    <property type="entry name" value="Beta-prop_KIB1-4"/>
    <property type="match status" value="1"/>
</dbReference>
<dbReference type="STRING" id="51240.A0A2I4H9L7"/>
<dbReference type="InterPro" id="IPR001810">
    <property type="entry name" value="F-box_dom"/>
</dbReference>
<dbReference type="InterPro" id="IPR036047">
    <property type="entry name" value="F-box-like_dom_sf"/>
</dbReference>
<dbReference type="PANTHER" id="PTHR35546:SF25">
    <property type="entry name" value="F-BOX DOMAIN-CONTAINING PROTEIN"/>
    <property type="match status" value="1"/>
</dbReference>
<sequence length="415" mass="47219">MEEELIVKDHIATMATIRKSQSNGGSSTTRLQMSAAAVASNEDLLREILTRLPVRPLVRLKVVCKQWCFLISDPEFSISHARRNHRSNGLLLKGLNQAPGLSLVPLEGYQPPRVLPFNFLNKRGTNVLDSCKGLLCYYSMADLHNPMLISYYVCHLASGDSTRIGVFDVLSTIHVRVVIVSFDPSKSVHYKVILIHQISSSSSNFLLKIDIYSSVTQSWKPAKVVTVPYDAGFNNEAVYMNGAIYWYDRTQKAVWYLDLDAECLDRVPELKDWLKISSVKYFGESSGNLHLIATCRLQTMLLTIYEMKQDRSGWFVKYHCDLHVLADAFPRILRAHYDNLHVYHPLCLLEGETQEEATLVLVVPGEVISYNLKTNAFKTLCRSRMIGVLYKWNGANEWETLGIKTYQYLETLARI</sequence>
<evidence type="ECO:0000313" key="3">
    <source>
        <dbReference type="Proteomes" id="UP000235220"/>
    </source>
</evidence>
<name>A0A2I4H9L7_JUGRE</name>
<dbReference type="KEGG" id="jre:109014800"/>
<dbReference type="OrthoDB" id="1622898at2759"/>
<dbReference type="Proteomes" id="UP000235220">
    <property type="component" value="Unplaced"/>
</dbReference>
<evidence type="ECO:0000259" key="2">
    <source>
        <dbReference type="Pfam" id="PF03478"/>
    </source>
</evidence>
<feature type="domain" description="F-box" evidence="1">
    <location>
        <begin position="42"/>
        <end position="76"/>
    </location>
</feature>
<proteinExistence type="predicted"/>
<dbReference type="Pfam" id="PF00646">
    <property type="entry name" value="F-box"/>
    <property type="match status" value="1"/>
</dbReference>
<dbReference type="Gene3D" id="1.20.1280.50">
    <property type="match status" value="1"/>
</dbReference>
<evidence type="ECO:0000313" key="4">
    <source>
        <dbReference type="RefSeq" id="XP_018852842.1"/>
    </source>
</evidence>
<dbReference type="GeneID" id="109014800"/>
<dbReference type="RefSeq" id="XP_018852842.1">
    <property type="nucleotide sequence ID" value="XM_018997297.2"/>
</dbReference>
<dbReference type="InterPro" id="IPR005174">
    <property type="entry name" value="KIB1-4_b-propeller"/>
</dbReference>
<organism evidence="3 4">
    <name type="scientific">Juglans regia</name>
    <name type="common">English walnut</name>
    <dbReference type="NCBI Taxonomy" id="51240"/>
    <lineage>
        <taxon>Eukaryota</taxon>
        <taxon>Viridiplantae</taxon>
        <taxon>Streptophyta</taxon>
        <taxon>Embryophyta</taxon>
        <taxon>Tracheophyta</taxon>
        <taxon>Spermatophyta</taxon>
        <taxon>Magnoliopsida</taxon>
        <taxon>eudicotyledons</taxon>
        <taxon>Gunneridae</taxon>
        <taxon>Pentapetalae</taxon>
        <taxon>rosids</taxon>
        <taxon>fabids</taxon>
        <taxon>Fagales</taxon>
        <taxon>Juglandaceae</taxon>
        <taxon>Juglans</taxon>
    </lineage>
</organism>
<dbReference type="PANTHER" id="PTHR35546">
    <property type="entry name" value="F-BOX PROTEIN INTERACTION DOMAIN PROTEIN-RELATED"/>
    <property type="match status" value="1"/>
</dbReference>
<dbReference type="InterPro" id="IPR055290">
    <property type="entry name" value="At3g26010-like"/>
</dbReference>
<accession>A0A2I4H9L7</accession>
<reference evidence="4" key="1">
    <citation type="submission" date="2025-08" db="UniProtKB">
        <authorList>
            <consortium name="RefSeq"/>
        </authorList>
    </citation>
    <scope>IDENTIFICATION</scope>
    <source>
        <tissue evidence="4">Leaves</tissue>
    </source>
</reference>
<gene>
    <name evidence="4" type="primary">LOC109014800</name>
</gene>
<feature type="domain" description="KIB1-4 beta-propeller" evidence="2">
    <location>
        <begin position="123"/>
        <end position="314"/>
    </location>
</feature>
<evidence type="ECO:0000259" key="1">
    <source>
        <dbReference type="Pfam" id="PF00646"/>
    </source>
</evidence>